<feature type="transmembrane region" description="Helical" evidence="2">
    <location>
        <begin position="336"/>
        <end position="354"/>
    </location>
</feature>
<dbReference type="GO" id="GO:0016787">
    <property type="term" value="F:hydrolase activity"/>
    <property type="evidence" value="ECO:0007669"/>
    <property type="project" value="UniProtKB-KW"/>
</dbReference>
<dbReference type="InterPro" id="IPR003607">
    <property type="entry name" value="HD/PDEase_dom"/>
</dbReference>
<dbReference type="InterPro" id="IPR011624">
    <property type="entry name" value="Metal-dep_PHydrolase_7TM_extra"/>
</dbReference>
<dbReference type="SUPFAM" id="SSF109604">
    <property type="entry name" value="HD-domain/PDEase-like"/>
    <property type="match status" value="1"/>
</dbReference>
<dbReference type="PANTHER" id="PTHR36442:SF1">
    <property type="entry name" value="CYCLIC-DI-AMP PHOSPHODIESTERASE PGPH"/>
    <property type="match status" value="1"/>
</dbReference>
<keyword evidence="4" id="KW-0675">Receptor</keyword>
<dbReference type="InterPro" id="IPR006675">
    <property type="entry name" value="HDIG_dom"/>
</dbReference>
<gene>
    <name evidence="4" type="ordered locus">Bsel_2357</name>
</gene>
<feature type="transmembrane region" description="Helical" evidence="2">
    <location>
        <begin position="302"/>
        <end position="324"/>
    </location>
</feature>
<keyword evidence="5" id="KW-1185">Reference proteome</keyword>
<dbReference type="Pfam" id="PF07698">
    <property type="entry name" value="7TM-7TMR_HD"/>
    <property type="match status" value="1"/>
</dbReference>
<keyword evidence="2" id="KW-0812">Transmembrane</keyword>
<accession>D6XWA6</accession>
<name>D6XWA6_BACIE</name>
<organism evidence="4 5">
    <name type="scientific">Bacillus selenitireducens (strain ATCC 700615 / DSM 15326 / MLS10)</name>
    <dbReference type="NCBI Taxonomy" id="439292"/>
    <lineage>
        <taxon>Bacteria</taxon>
        <taxon>Bacillati</taxon>
        <taxon>Bacillota</taxon>
        <taxon>Bacilli</taxon>
        <taxon>Bacillales</taxon>
        <taxon>Bacillaceae</taxon>
        <taxon>Salisediminibacterium</taxon>
    </lineage>
</organism>
<feature type="compositionally biased region" description="Basic and acidic residues" evidence="1">
    <location>
        <begin position="738"/>
        <end position="750"/>
    </location>
</feature>
<dbReference type="SMART" id="SM00471">
    <property type="entry name" value="HDc"/>
    <property type="match status" value="1"/>
</dbReference>
<feature type="compositionally biased region" description="Acidic residues" evidence="1">
    <location>
        <begin position="119"/>
        <end position="136"/>
    </location>
</feature>
<evidence type="ECO:0000313" key="4">
    <source>
        <dbReference type="EMBL" id="ADH99860.1"/>
    </source>
</evidence>
<sequence>MSRQSPIDQQKWWNTIRDHRYIRFFLFMIFALVTFGLLFSNVAPDHPELEPGMVSDQDIRSPLTIENKAETDRLIQEAVDDVEPVYAMNPRYGQNQVERIQDLFQRIDQVRQNAYEAYEEEVEADETPAEEAEEQEPASPENREFTYSDLDQSEMISDLRADLPDEMNEQLENETLTTFLSADQEMLQLARETSMSAVHDVMSDEIKMDEVEAARAEAEQIVRNSPGGAQLREAITDVVRYGVTSNYMIDQSATEEARNQAAESVEPAMLREGQIIVEEGQVITSELYEQLSTVGLTEEVNYLYPFIGLGMIISIMTIMLSYYLSDAKTSLKTNNTHLLMYLLIYTTVLSLMKLSSMMHYLEISGIHFLVPAAAGTMLITILIHSRIAIFTSMLFSIVASVMYNDLSTTMFDASQGLFVFFSSLAGVFYLIKSQTTMRMLKTGLLVSGVNLIIVAAILMIKNAQYGWIEIGFNLGFAALAGIVSAILAIGLLPFLETAFGILSNTRLIELSNPNHPLLRKILLEAPGTYHHSVMVANLAESACEAIGANGLLARVGSYYHDIGKTRRPHFFIENQMGTKNPHDNISPQLSKTIITAHPYDGAEMLRSHKMPKEIVEIAESHHGTSCLKFFYFKAKEEDPDIKMDDFRYPGPLPANKVAAVVGIADSVEAAVRSMKQPTIEKIDTLIRKIINEKLDDDQLDECDLTIRELHSIAKSMLETLQGTFHSRIEYPDEQLPGTRDHQDVQKERAE</sequence>
<dbReference type="NCBIfam" id="TIGR00277">
    <property type="entry name" value="HDIG"/>
    <property type="match status" value="1"/>
</dbReference>
<feature type="region of interest" description="Disordered" evidence="1">
    <location>
        <begin position="119"/>
        <end position="150"/>
    </location>
</feature>
<proteinExistence type="predicted"/>
<reference evidence="4" key="1">
    <citation type="submission" date="2009-10" db="EMBL/GenBank/DDBJ databases">
        <title>Complete sequence of Bacillus selenitireducens MLS10.</title>
        <authorList>
            <consortium name="US DOE Joint Genome Institute"/>
            <person name="Lucas S."/>
            <person name="Copeland A."/>
            <person name="Lapidus A."/>
            <person name="Glavina del Rio T."/>
            <person name="Dalin E."/>
            <person name="Tice H."/>
            <person name="Bruce D."/>
            <person name="Goodwin L."/>
            <person name="Pitluck S."/>
            <person name="Sims D."/>
            <person name="Brettin T."/>
            <person name="Detter J.C."/>
            <person name="Han C."/>
            <person name="Larimer F."/>
            <person name="Land M."/>
            <person name="Hauser L."/>
            <person name="Kyrpides N."/>
            <person name="Ovchinnikova G."/>
            <person name="Stolz J."/>
        </authorList>
    </citation>
    <scope>NUCLEOTIDE SEQUENCE [LARGE SCALE GENOMIC DNA]</scope>
    <source>
        <strain evidence="4">MLS10</strain>
    </source>
</reference>
<evidence type="ECO:0000256" key="1">
    <source>
        <dbReference type="SAM" id="MobiDB-lite"/>
    </source>
</evidence>
<protein>
    <submittedName>
        <fullName evidence="4">7TM receptor with intracellular metal dependent phosphohydrolase</fullName>
    </submittedName>
</protein>
<dbReference type="STRING" id="439292.Bsel_2357"/>
<dbReference type="InterPro" id="IPR006674">
    <property type="entry name" value="HD_domain"/>
</dbReference>
<feature type="region of interest" description="Disordered" evidence="1">
    <location>
        <begin position="728"/>
        <end position="750"/>
    </location>
</feature>
<dbReference type="OrthoDB" id="9806952at2"/>
<dbReference type="Proteomes" id="UP000000271">
    <property type="component" value="Chromosome"/>
</dbReference>
<feature type="domain" description="HD/PDEase" evidence="3">
    <location>
        <begin position="524"/>
        <end position="679"/>
    </location>
</feature>
<dbReference type="PANTHER" id="PTHR36442">
    <property type="entry name" value="CYCLIC-DI-AMP PHOSPHODIESTERASE PGPH"/>
    <property type="match status" value="1"/>
</dbReference>
<dbReference type="AlphaFoldDB" id="D6XWA6"/>
<dbReference type="EMBL" id="CP001791">
    <property type="protein sequence ID" value="ADH99860.1"/>
    <property type="molecule type" value="Genomic_DNA"/>
</dbReference>
<feature type="transmembrane region" description="Helical" evidence="2">
    <location>
        <begin position="21"/>
        <end position="39"/>
    </location>
</feature>
<keyword evidence="2" id="KW-1133">Transmembrane helix</keyword>
<evidence type="ECO:0000313" key="5">
    <source>
        <dbReference type="Proteomes" id="UP000000271"/>
    </source>
</evidence>
<dbReference type="Pfam" id="PF07697">
    <property type="entry name" value="7TMR-HDED"/>
    <property type="match status" value="1"/>
</dbReference>
<dbReference type="eggNOG" id="COG1480">
    <property type="taxonomic scope" value="Bacteria"/>
</dbReference>
<feature type="transmembrane region" description="Helical" evidence="2">
    <location>
        <begin position="360"/>
        <end position="380"/>
    </location>
</feature>
<dbReference type="Pfam" id="PF01966">
    <property type="entry name" value="HD"/>
    <property type="match status" value="1"/>
</dbReference>
<feature type="transmembrane region" description="Helical" evidence="2">
    <location>
        <begin position="387"/>
        <end position="403"/>
    </location>
</feature>
<dbReference type="InterPro" id="IPR052722">
    <property type="entry name" value="PgpH_phosphodiesterase"/>
</dbReference>
<feature type="transmembrane region" description="Helical" evidence="2">
    <location>
        <begin position="415"/>
        <end position="431"/>
    </location>
</feature>
<dbReference type="InterPro" id="IPR011621">
    <property type="entry name" value="Metal-dep_PHydrolase_7TM_intra"/>
</dbReference>
<evidence type="ECO:0000256" key="2">
    <source>
        <dbReference type="SAM" id="Phobius"/>
    </source>
</evidence>
<dbReference type="RefSeq" id="WP_013173282.1">
    <property type="nucleotide sequence ID" value="NC_014219.1"/>
</dbReference>
<keyword evidence="2" id="KW-0472">Membrane</keyword>
<feature type="transmembrane region" description="Helical" evidence="2">
    <location>
        <begin position="443"/>
        <end position="460"/>
    </location>
</feature>
<dbReference type="Gene3D" id="1.10.3210.10">
    <property type="entry name" value="Hypothetical protein af1432"/>
    <property type="match status" value="1"/>
</dbReference>
<feature type="transmembrane region" description="Helical" evidence="2">
    <location>
        <begin position="472"/>
        <end position="495"/>
    </location>
</feature>
<dbReference type="CDD" id="cd00077">
    <property type="entry name" value="HDc"/>
    <property type="match status" value="1"/>
</dbReference>
<dbReference type="KEGG" id="bse:Bsel_2357"/>
<evidence type="ECO:0000259" key="3">
    <source>
        <dbReference type="SMART" id="SM00471"/>
    </source>
</evidence>
<dbReference type="HOGENOM" id="CLU_015767_1_2_9"/>